<gene>
    <name evidence="9" type="ORF">Micbo1qcDRAFT_192135</name>
</gene>
<comment type="subcellular location">
    <subcellularLocation>
        <location evidence="1">Membrane</location>
        <topology evidence="1">Multi-pass membrane protein</topology>
    </subcellularLocation>
</comment>
<sequence length="694" mass="75399">MVSPVRKVRERLRPQQQQQQQQQQNRESPLPLYQQNGTAAVSSNSNDKLDTAVPLQYHEHHGSIPGLDQTRKALGLGAEPPSSAVRRAKNTHMKWNRARLILREPILEFWGVLIFVMFGDSVIAQWKLSNGEFGNWVTVCFGWGFGIMFGVFVAGDSGAYLNPAVTLTNCIFRGIPLKRFPIYTAAQVLGAFCAHAITYANYYSAINEYEGGAGIRTVPPIETASAGIFCSFPSGENVPKGSQVLGDFIANFILVFCIFALRDENGADLKGGGGNFVLAIGWLTFTLFACFGWLTGSPINPGRDISGRIWITLMGYEGAWSTMGSWAWVPCVVPFLGCFSGGIFYDFFIYTGESPINTDGWGLSGLWYLISCGRSRRFPTQSRDTDADQGAATYDDNKDVYGAAAAKDDASAMEHGFGSVSSLQADRDRRFGRSEGDGLDAGDGGSNACSQQTTRDTATGYDNSRGSETADLDYKQGKGIPYDYDADSTTPRANTRSQVSGSNATNQNNSNGSSINNATPSILDPASSGPASTSAGLSRQQNSHRQSDYFGKMLSPPHRQQQQQQQQNHFQSPGPGNAKASTLGHNNTLSSIPTWADNEMTTPVATPAPLSRQTISGQPGEQSAARGPALTAAQQRNGGSSIRARQQQQPPPPPSNANNPRRWQWSGRWTDEELGRKIAKDSYYGYNRQGSTRR</sequence>
<evidence type="ECO:0000313" key="10">
    <source>
        <dbReference type="Proteomes" id="UP000070501"/>
    </source>
</evidence>
<reference evidence="10" key="1">
    <citation type="submission" date="2016-02" db="EMBL/GenBank/DDBJ databases">
        <title>Draft genome sequence of Microdochium bolleyi, a fungal endophyte of beachgrass.</title>
        <authorList>
            <consortium name="DOE Joint Genome Institute"/>
            <person name="David A.S."/>
            <person name="May G."/>
            <person name="Haridas S."/>
            <person name="Lim J."/>
            <person name="Wang M."/>
            <person name="Labutti K."/>
            <person name="Lipzen A."/>
            <person name="Barry K."/>
            <person name="Grigoriev I.V."/>
        </authorList>
    </citation>
    <scope>NUCLEOTIDE SEQUENCE [LARGE SCALE GENOMIC DNA]</scope>
    <source>
        <strain evidence="10">J235TASD1</strain>
    </source>
</reference>
<dbReference type="PRINTS" id="PR00783">
    <property type="entry name" value="MINTRINSICP"/>
</dbReference>
<protein>
    <submittedName>
        <fullName evidence="9">Aquaporin-like protein</fullName>
    </submittedName>
</protein>
<evidence type="ECO:0000256" key="5">
    <source>
        <dbReference type="ARBA" id="ARBA00022989"/>
    </source>
</evidence>
<feature type="transmembrane region" description="Helical" evidence="8">
    <location>
        <begin position="273"/>
        <end position="294"/>
    </location>
</feature>
<feature type="region of interest" description="Disordered" evidence="7">
    <location>
        <begin position="417"/>
        <end position="694"/>
    </location>
</feature>
<dbReference type="InParanoid" id="A0A136JCS1"/>
<feature type="compositionally biased region" description="Low complexity" evidence="7">
    <location>
        <begin position="506"/>
        <end position="517"/>
    </location>
</feature>
<feature type="compositionally biased region" description="Low complexity" evidence="7">
    <location>
        <begin position="15"/>
        <end position="24"/>
    </location>
</feature>
<feature type="transmembrane region" description="Helical" evidence="8">
    <location>
        <begin position="182"/>
        <end position="202"/>
    </location>
</feature>
<feature type="compositionally biased region" description="Polar residues" evidence="7">
    <location>
        <begin position="447"/>
        <end position="467"/>
    </location>
</feature>
<dbReference type="SUPFAM" id="SSF81338">
    <property type="entry name" value="Aquaporin-like"/>
    <property type="match status" value="1"/>
</dbReference>
<dbReference type="InterPro" id="IPR000425">
    <property type="entry name" value="MIP"/>
</dbReference>
<feature type="compositionally biased region" description="Basic and acidic residues" evidence="7">
    <location>
        <begin position="669"/>
        <end position="680"/>
    </location>
</feature>
<name>A0A136JCS1_9PEZI</name>
<dbReference type="GO" id="GO:0005886">
    <property type="term" value="C:plasma membrane"/>
    <property type="evidence" value="ECO:0007669"/>
    <property type="project" value="TreeGrafter"/>
</dbReference>
<dbReference type="CDD" id="cd00333">
    <property type="entry name" value="MIP"/>
    <property type="match status" value="1"/>
</dbReference>
<feature type="compositionally biased region" description="Basic residues" evidence="7">
    <location>
        <begin position="1"/>
        <end position="10"/>
    </location>
</feature>
<feature type="transmembrane region" description="Helical" evidence="8">
    <location>
        <begin position="136"/>
        <end position="161"/>
    </location>
</feature>
<evidence type="ECO:0000256" key="7">
    <source>
        <dbReference type="SAM" id="MobiDB-lite"/>
    </source>
</evidence>
<dbReference type="InterPro" id="IPR023271">
    <property type="entry name" value="Aquaporin-like"/>
</dbReference>
<dbReference type="PANTHER" id="PTHR43829">
    <property type="entry name" value="AQUAPORIN OR AQUAGLYCEROPORIN RELATED"/>
    <property type="match status" value="1"/>
</dbReference>
<feature type="compositionally biased region" description="Basic and acidic residues" evidence="7">
    <location>
        <begin position="425"/>
        <end position="436"/>
    </location>
</feature>
<keyword evidence="3" id="KW-0813">Transport</keyword>
<dbReference type="GO" id="GO:0015254">
    <property type="term" value="F:glycerol channel activity"/>
    <property type="evidence" value="ECO:0007669"/>
    <property type="project" value="TreeGrafter"/>
</dbReference>
<keyword evidence="6 8" id="KW-0472">Membrane</keyword>
<keyword evidence="5 8" id="KW-1133">Transmembrane helix</keyword>
<dbReference type="GO" id="GO:0015250">
    <property type="term" value="F:water channel activity"/>
    <property type="evidence" value="ECO:0007669"/>
    <property type="project" value="TreeGrafter"/>
</dbReference>
<dbReference type="OrthoDB" id="3222at2759"/>
<dbReference type="STRING" id="196109.A0A136JCS1"/>
<evidence type="ECO:0000256" key="2">
    <source>
        <dbReference type="ARBA" id="ARBA00006175"/>
    </source>
</evidence>
<feature type="compositionally biased region" description="Polar residues" evidence="7">
    <location>
        <begin position="487"/>
        <end position="505"/>
    </location>
</feature>
<feature type="compositionally biased region" description="Polar residues" evidence="7">
    <location>
        <begin position="579"/>
        <end position="604"/>
    </location>
</feature>
<evidence type="ECO:0000256" key="8">
    <source>
        <dbReference type="SAM" id="Phobius"/>
    </source>
</evidence>
<keyword evidence="4 8" id="KW-0812">Transmembrane</keyword>
<dbReference type="EMBL" id="KQ964246">
    <property type="protein sequence ID" value="KXJ94965.1"/>
    <property type="molecule type" value="Genomic_DNA"/>
</dbReference>
<keyword evidence="10" id="KW-1185">Reference proteome</keyword>
<accession>A0A136JCS1</accession>
<dbReference type="AlphaFoldDB" id="A0A136JCS1"/>
<feature type="transmembrane region" description="Helical" evidence="8">
    <location>
        <begin position="326"/>
        <end position="348"/>
    </location>
</feature>
<evidence type="ECO:0000256" key="6">
    <source>
        <dbReference type="ARBA" id="ARBA00023136"/>
    </source>
</evidence>
<proteinExistence type="inferred from homology"/>
<organism evidence="9 10">
    <name type="scientific">Microdochium bolleyi</name>
    <dbReference type="NCBI Taxonomy" id="196109"/>
    <lineage>
        <taxon>Eukaryota</taxon>
        <taxon>Fungi</taxon>
        <taxon>Dikarya</taxon>
        <taxon>Ascomycota</taxon>
        <taxon>Pezizomycotina</taxon>
        <taxon>Sordariomycetes</taxon>
        <taxon>Xylariomycetidae</taxon>
        <taxon>Xylariales</taxon>
        <taxon>Microdochiaceae</taxon>
        <taxon>Microdochium</taxon>
    </lineage>
</organism>
<dbReference type="PANTHER" id="PTHR43829:SF9">
    <property type="entry name" value="AQUAPORIN-9"/>
    <property type="match status" value="1"/>
</dbReference>
<dbReference type="Gene3D" id="1.20.1080.10">
    <property type="entry name" value="Glycerol uptake facilitator protein"/>
    <property type="match status" value="1"/>
</dbReference>
<dbReference type="Proteomes" id="UP000070501">
    <property type="component" value="Unassembled WGS sequence"/>
</dbReference>
<feature type="compositionally biased region" description="Polar residues" evidence="7">
    <location>
        <begin position="611"/>
        <end position="621"/>
    </location>
</feature>
<evidence type="ECO:0000256" key="1">
    <source>
        <dbReference type="ARBA" id="ARBA00004141"/>
    </source>
</evidence>
<feature type="region of interest" description="Disordered" evidence="7">
    <location>
        <begin position="1"/>
        <end position="31"/>
    </location>
</feature>
<evidence type="ECO:0000256" key="4">
    <source>
        <dbReference type="ARBA" id="ARBA00022692"/>
    </source>
</evidence>
<feature type="compositionally biased region" description="Low complexity" evidence="7">
    <location>
        <begin position="525"/>
        <end position="538"/>
    </location>
</feature>
<evidence type="ECO:0000256" key="3">
    <source>
        <dbReference type="ARBA" id="ARBA00022448"/>
    </source>
</evidence>
<dbReference type="Pfam" id="PF00230">
    <property type="entry name" value="MIP"/>
    <property type="match status" value="1"/>
</dbReference>
<dbReference type="InterPro" id="IPR050363">
    <property type="entry name" value="MIP/Aquaporin"/>
</dbReference>
<feature type="transmembrane region" description="Helical" evidence="8">
    <location>
        <begin position="106"/>
        <end position="124"/>
    </location>
</feature>
<feature type="transmembrane region" description="Helical" evidence="8">
    <location>
        <begin position="244"/>
        <end position="261"/>
    </location>
</feature>
<comment type="similarity">
    <text evidence="2">Belongs to the MIP/aquaporin (TC 1.A.8) family.</text>
</comment>
<evidence type="ECO:0000313" key="9">
    <source>
        <dbReference type="EMBL" id="KXJ94965.1"/>
    </source>
</evidence>